<protein>
    <submittedName>
        <fullName evidence="3">Predicted protein</fullName>
    </submittedName>
</protein>
<evidence type="ECO:0000313" key="4">
    <source>
        <dbReference type="Proteomes" id="UP000001876"/>
    </source>
</evidence>
<reference evidence="3 4" key="1">
    <citation type="journal article" date="2009" name="Science">
        <title>Green evolution and dynamic adaptations revealed by genomes of the marine picoeukaryotes Micromonas.</title>
        <authorList>
            <person name="Worden A.Z."/>
            <person name="Lee J.H."/>
            <person name="Mock T."/>
            <person name="Rouze P."/>
            <person name="Simmons M.P."/>
            <person name="Aerts A.L."/>
            <person name="Allen A.E."/>
            <person name="Cuvelier M.L."/>
            <person name="Derelle E."/>
            <person name="Everett M.V."/>
            <person name="Foulon E."/>
            <person name="Grimwood J."/>
            <person name="Gundlach H."/>
            <person name="Henrissat B."/>
            <person name="Napoli C."/>
            <person name="McDonald S.M."/>
            <person name="Parker M.S."/>
            <person name="Rombauts S."/>
            <person name="Salamov A."/>
            <person name="Von Dassow P."/>
            <person name="Badger J.H."/>
            <person name="Coutinho P.M."/>
            <person name="Demir E."/>
            <person name="Dubchak I."/>
            <person name="Gentemann C."/>
            <person name="Eikrem W."/>
            <person name="Gready J.E."/>
            <person name="John U."/>
            <person name="Lanier W."/>
            <person name="Lindquist E.A."/>
            <person name="Lucas S."/>
            <person name="Mayer K.F."/>
            <person name="Moreau H."/>
            <person name="Not F."/>
            <person name="Otillar R."/>
            <person name="Panaud O."/>
            <person name="Pangilinan J."/>
            <person name="Paulsen I."/>
            <person name="Piegu B."/>
            <person name="Poliakov A."/>
            <person name="Robbens S."/>
            <person name="Schmutz J."/>
            <person name="Toulza E."/>
            <person name="Wyss T."/>
            <person name="Zelensky A."/>
            <person name="Zhou K."/>
            <person name="Armbrust E.V."/>
            <person name="Bhattacharya D."/>
            <person name="Goodenough U.W."/>
            <person name="Van de Peer Y."/>
            <person name="Grigoriev I.V."/>
        </authorList>
    </citation>
    <scope>NUCLEOTIDE SEQUENCE [LARGE SCALE GENOMIC DNA]</scope>
    <source>
        <strain evidence="3 4">CCMP1545</strain>
    </source>
</reference>
<accession>C1N0I7</accession>
<dbReference type="eggNOG" id="KOG3285">
    <property type="taxonomic scope" value="Eukaryota"/>
</dbReference>
<evidence type="ECO:0000313" key="3">
    <source>
        <dbReference type="EMBL" id="EEH54277.1"/>
    </source>
</evidence>
<dbReference type="SUPFAM" id="SSF56019">
    <property type="entry name" value="The spindle assembly checkpoint protein mad2"/>
    <property type="match status" value="1"/>
</dbReference>
<feature type="domain" description="HORMA" evidence="2">
    <location>
        <begin position="79"/>
        <end position="324"/>
    </location>
</feature>
<gene>
    <name evidence="3" type="ORF">MICPUCDRAFT_51035</name>
</gene>
<feature type="region of interest" description="Disordered" evidence="1">
    <location>
        <begin position="253"/>
        <end position="296"/>
    </location>
</feature>
<dbReference type="STRING" id="564608.C1N0I7"/>
<evidence type="ECO:0000259" key="2">
    <source>
        <dbReference type="PROSITE" id="PS50815"/>
    </source>
</evidence>
<keyword evidence="4" id="KW-1185">Reference proteome</keyword>
<name>C1N0I7_MICPC</name>
<dbReference type="InterPro" id="IPR045091">
    <property type="entry name" value="Mad2-like"/>
</dbReference>
<dbReference type="OMA" id="NEYTCEW"/>
<dbReference type="InterPro" id="IPR003511">
    <property type="entry name" value="HORMA_dom"/>
</dbReference>
<dbReference type="Proteomes" id="UP000001876">
    <property type="component" value="Unassembled WGS sequence"/>
</dbReference>
<feature type="compositionally biased region" description="Gly residues" evidence="1">
    <location>
        <begin position="265"/>
        <end position="281"/>
    </location>
</feature>
<dbReference type="OrthoDB" id="21254at2759"/>
<dbReference type="PANTHER" id="PTHR11842">
    <property type="entry name" value="MITOTIC SPINDLE ASSEMBLY CHECKPOINT PROTEIN MAD2"/>
    <property type="match status" value="1"/>
</dbReference>
<dbReference type="InterPro" id="IPR036570">
    <property type="entry name" value="HORMA_dom_sf"/>
</dbReference>
<dbReference type="GeneID" id="9686836"/>
<dbReference type="Gene3D" id="3.30.900.10">
    <property type="entry name" value="HORMA domain"/>
    <property type="match status" value="1"/>
</dbReference>
<feature type="compositionally biased region" description="Gly residues" evidence="1">
    <location>
        <begin position="161"/>
        <end position="178"/>
    </location>
</feature>
<proteinExistence type="predicted"/>
<dbReference type="EMBL" id="GG663744">
    <property type="protein sequence ID" value="EEH54277.1"/>
    <property type="molecule type" value="Genomic_DNA"/>
</dbReference>
<dbReference type="PANTHER" id="PTHR11842:SF10">
    <property type="entry name" value="MITOTIC SPINDLE ASSEMBLY CHECKPOINT PROTEIN MAD2B"/>
    <property type="match status" value="1"/>
</dbReference>
<feature type="region of interest" description="Disordered" evidence="1">
    <location>
        <begin position="1"/>
        <end position="40"/>
    </location>
</feature>
<organism evidence="4">
    <name type="scientific">Micromonas pusilla (strain CCMP1545)</name>
    <name type="common">Picoplanktonic green alga</name>
    <dbReference type="NCBI Taxonomy" id="564608"/>
    <lineage>
        <taxon>Eukaryota</taxon>
        <taxon>Viridiplantae</taxon>
        <taxon>Chlorophyta</taxon>
        <taxon>Mamiellophyceae</taxon>
        <taxon>Mamiellales</taxon>
        <taxon>Mamiellaceae</taxon>
        <taxon>Micromonas</taxon>
    </lineage>
</organism>
<dbReference type="KEGG" id="mpp:MICPUCDRAFT_51035"/>
<feature type="region of interest" description="Disordered" evidence="1">
    <location>
        <begin position="160"/>
        <end position="179"/>
    </location>
</feature>
<dbReference type="GO" id="GO:0016035">
    <property type="term" value="C:zeta DNA polymerase complex"/>
    <property type="evidence" value="ECO:0007669"/>
    <property type="project" value="TreeGrafter"/>
</dbReference>
<dbReference type="RefSeq" id="XP_003061647.1">
    <property type="nucleotide sequence ID" value="XM_003061601.1"/>
</dbReference>
<dbReference type="PROSITE" id="PS50815">
    <property type="entry name" value="HORMA"/>
    <property type="match status" value="1"/>
</dbReference>
<evidence type="ECO:0000256" key="1">
    <source>
        <dbReference type="SAM" id="MobiDB-lite"/>
    </source>
</evidence>
<sequence>MPPALEPAPKSQHDLRCASSVRVPPRGRASPSVARRRADATSRFCSRRRQIWAPSSGSARALLIDARVDLNPLPPSSPRPRLDVIIEFLTAATHHVLYHRGVYPRELFETRALYGSRVMRCRHPEVVSYVENAIGALRRPIARGDVKRVVVVVKDGETRGGGDVGGGGGGGGGSGGRGLPVERHTFDFALNVRRSDRPPTRRDVDALQKGLCATLSKIAFSDVTLPLLPRGASACAFEIVAYAGRSGIAEELGSGEWSEERVDDGAGGGGGGGGDGGGGGGGERDAVVGEMDPALEFPRDGDVREVYPVKSVRSNDLMSLDVFVERRREAS</sequence>
<dbReference type="AlphaFoldDB" id="C1N0I7"/>